<dbReference type="RefSeq" id="WP_180286864.1">
    <property type="nucleotide sequence ID" value="NZ_JABFDB010000055.1"/>
</dbReference>
<evidence type="ECO:0000313" key="2">
    <source>
        <dbReference type="EMBL" id="NYZ25090.1"/>
    </source>
</evidence>
<dbReference type="Proteomes" id="UP000584642">
    <property type="component" value="Unassembled WGS sequence"/>
</dbReference>
<protein>
    <submittedName>
        <fullName evidence="2">Type II toxin-antitoxin system VapB family antitoxin</fullName>
    </submittedName>
</protein>
<accession>A0ABX2TMD1</accession>
<sequence length="103" mass="10904">MAMMTVPDRSTQETPIPIPVSAETEVLARRLAALRGLSVDEAVRAAVRDALARAERPAPAGLTPDQQAKVNRMLARVKALPPLDGGDDGDPGAALYDEHGLPR</sequence>
<dbReference type="EMBL" id="JABFDB010000055">
    <property type="protein sequence ID" value="NYZ25090.1"/>
    <property type="molecule type" value="Genomic_DNA"/>
</dbReference>
<feature type="region of interest" description="Disordered" evidence="1">
    <location>
        <begin position="79"/>
        <end position="103"/>
    </location>
</feature>
<keyword evidence="3" id="KW-1185">Reference proteome</keyword>
<gene>
    <name evidence="2" type="ORF">HND93_35765</name>
</gene>
<dbReference type="Pfam" id="PF07704">
    <property type="entry name" value="PSK_trans_fac"/>
    <property type="match status" value="1"/>
</dbReference>
<organism evidence="2 3">
    <name type="scientific">Azospirillum oleiclasticum</name>
    <dbReference type="NCBI Taxonomy" id="2735135"/>
    <lineage>
        <taxon>Bacteria</taxon>
        <taxon>Pseudomonadati</taxon>
        <taxon>Pseudomonadota</taxon>
        <taxon>Alphaproteobacteria</taxon>
        <taxon>Rhodospirillales</taxon>
        <taxon>Azospirillaceae</taxon>
        <taxon>Azospirillum</taxon>
    </lineage>
</organism>
<comment type="caution">
    <text evidence="2">The sequence shown here is derived from an EMBL/GenBank/DDBJ whole genome shotgun (WGS) entry which is preliminary data.</text>
</comment>
<evidence type="ECO:0000256" key="1">
    <source>
        <dbReference type="SAM" id="MobiDB-lite"/>
    </source>
</evidence>
<name>A0ABX2TMD1_9PROT</name>
<dbReference type="InterPro" id="IPR011660">
    <property type="entry name" value="VapB-like"/>
</dbReference>
<proteinExistence type="predicted"/>
<evidence type="ECO:0000313" key="3">
    <source>
        <dbReference type="Proteomes" id="UP000584642"/>
    </source>
</evidence>
<reference evidence="2 3" key="1">
    <citation type="submission" date="2020-05" db="EMBL/GenBank/DDBJ databases">
        <title>Azospirillum oleiclasticum sp. nov, a nitrogen-fixing and heavy crude oil-emulsifying bacterium isolated from the crude oil of Yumen Oilfield.</title>
        <authorList>
            <person name="Wu D."/>
            <person name="Cai M."/>
            <person name="Zhang X."/>
        </authorList>
    </citation>
    <scope>NUCLEOTIDE SEQUENCE [LARGE SCALE GENOMIC DNA]</scope>
    <source>
        <strain evidence="2 3">ROY-1-1-2</strain>
    </source>
</reference>